<keyword evidence="3" id="KW-1003">Cell membrane</keyword>
<comment type="caution">
    <text evidence="10">The sequence shown here is derived from an EMBL/GenBank/DDBJ whole genome shotgun (WGS) entry which is preliminary data.</text>
</comment>
<keyword evidence="5 7" id="KW-1133">Transmembrane helix</keyword>
<dbReference type="Pfam" id="PF12704">
    <property type="entry name" value="MacB_PCD"/>
    <property type="match status" value="1"/>
</dbReference>
<evidence type="ECO:0000256" key="7">
    <source>
        <dbReference type="SAM" id="Phobius"/>
    </source>
</evidence>
<name>A0ABV8AS64_9BACT</name>
<dbReference type="Pfam" id="PF02687">
    <property type="entry name" value="FtsX"/>
    <property type="match status" value="1"/>
</dbReference>
<dbReference type="Proteomes" id="UP001595805">
    <property type="component" value="Unassembled WGS sequence"/>
</dbReference>
<keyword evidence="4 7" id="KW-0812">Transmembrane</keyword>
<feature type="transmembrane region" description="Helical" evidence="7">
    <location>
        <begin position="275"/>
        <end position="301"/>
    </location>
</feature>
<evidence type="ECO:0000256" key="4">
    <source>
        <dbReference type="ARBA" id="ARBA00022692"/>
    </source>
</evidence>
<protein>
    <submittedName>
        <fullName evidence="10">FtsX-like permease family protein</fullName>
    </submittedName>
</protein>
<dbReference type="RefSeq" id="WP_377905187.1">
    <property type="nucleotide sequence ID" value="NZ_JBHRZS010000006.1"/>
</dbReference>
<dbReference type="EMBL" id="JBHRZS010000006">
    <property type="protein sequence ID" value="MFC3880119.1"/>
    <property type="molecule type" value="Genomic_DNA"/>
</dbReference>
<dbReference type="PANTHER" id="PTHR30489">
    <property type="entry name" value="LIPOPROTEIN-RELEASING SYSTEM TRANSMEMBRANE PROTEIN LOLE"/>
    <property type="match status" value="1"/>
</dbReference>
<keyword evidence="6 7" id="KW-0472">Membrane</keyword>
<feature type="transmembrane region" description="Helical" evidence="7">
    <location>
        <begin position="373"/>
        <end position="393"/>
    </location>
</feature>
<feature type="transmembrane region" description="Helical" evidence="7">
    <location>
        <begin position="20"/>
        <end position="46"/>
    </location>
</feature>
<evidence type="ECO:0000313" key="11">
    <source>
        <dbReference type="Proteomes" id="UP001595805"/>
    </source>
</evidence>
<keyword evidence="11" id="KW-1185">Reference proteome</keyword>
<feature type="domain" description="MacB-like periplasmic core" evidence="9">
    <location>
        <begin position="25"/>
        <end position="248"/>
    </location>
</feature>
<proteinExistence type="inferred from homology"/>
<evidence type="ECO:0000256" key="3">
    <source>
        <dbReference type="ARBA" id="ARBA00022475"/>
    </source>
</evidence>
<evidence type="ECO:0000256" key="1">
    <source>
        <dbReference type="ARBA" id="ARBA00004651"/>
    </source>
</evidence>
<evidence type="ECO:0000313" key="10">
    <source>
        <dbReference type="EMBL" id="MFC3880119.1"/>
    </source>
</evidence>
<dbReference type="InterPro" id="IPR025857">
    <property type="entry name" value="MacB_PCD"/>
</dbReference>
<evidence type="ECO:0000259" key="9">
    <source>
        <dbReference type="Pfam" id="PF12704"/>
    </source>
</evidence>
<dbReference type="PANTHER" id="PTHR30489:SF0">
    <property type="entry name" value="LIPOPROTEIN-RELEASING SYSTEM TRANSMEMBRANE PROTEIN LOLE"/>
    <property type="match status" value="1"/>
</dbReference>
<feature type="transmembrane region" description="Helical" evidence="7">
    <location>
        <begin position="328"/>
        <end position="353"/>
    </location>
</feature>
<gene>
    <name evidence="10" type="ORF">ACFOSV_08025</name>
</gene>
<feature type="domain" description="ABC3 transporter permease C-terminal" evidence="8">
    <location>
        <begin position="280"/>
        <end position="401"/>
    </location>
</feature>
<dbReference type="InterPro" id="IPR003838">
    <property type="entry name" value="ABC3_permease_C"/>
</dbReference>
<evidence type="ECO:0000256" key="2">
    <source>
        <dbReference type="ARBA" id="ARBA00005236"/>
    </source>
</evidence>
<comment type="subcellular location">
    <subcellularLocation>
        <location evidence="1">Cell membrane</location>
        <topology evidence="1">Multi-pass membrane protein</topology>
    </subcellularLocation>
</comment>
<dbReference type="InterPro" id="IPR051447">
    <property type="entry name" value="Lipoprotein-release_system"/>
</dbReference>
<evidence type="ECO:0000256" key="5">
    <source>
        <dbReference type="ARBA" id="ARBA00022989"/>
    </source>
</evidence>
<reference evidence="11" key="1">
    <citation type="journal article" date="2019" name="Int. J. Syst. Evol. Microbiol.">
        <title>The Global Catalogue of Microorganisms (GCM) 10K type strain sequencing project: providing services to taxonomists for standard genome sequencing and annotation.</title>
        <authorList>
            <consortium name="The Broad Institute Genomics Platform"/>
            <consortium name="The Broad Institute Genome Sequencing Center for Infectious Disease"/>
            <person name="Wu L."/>
            <person name="Ma J."/>
        </authorList>
    </citation>
    <scope>NUCLEOTIDE SEQUENCE [LARGE SCALE GENOMIC DNA]</scope>
    <source>
        <strain evidence="11">CCUG 60523</strain>
    </source>
</reference>
<sequence length="408" mass="45564">MDFSFFIAARYFRSKKKRNFITILSSISMIGVAVGTMALVIVMSVFNGLEDLIRGLFASFDAELKIEVAEGKSFEVTEEWLEEIRNRPGVAVLTEVIEDNALFEYNGNQLVARIKGVSDNFLDQERFSKGYFWGDTTLGTELNPGAILGRGVGFFLSVNLDNVNVPLKVFYPKAPRSAATLDPNQLYTSGFLEPVAYFSIERQFDDEYVIAPLAFTRDLLNYGSKRTALEVKVAKDYTIDEVQSELQDFLGAEFLVKNADEQHAGLLRTVRLEKLFVFLTLTFILGIASFNIFFSLSMLAIEKKKDIAILKAMGAPEKMVRRIFLKQGALIALSGAVIGLVLGYLVCWLQATFGLVSLGIPSAVVDSYPVKMIWTDFFWISIAVLTITILASYRPAWIASQVETTKEL</sequence>
<accession>A0ABV8AS64</accession>
<evidence type="ECO:0000259" key="8">
    <source>
        <dbReference type="Pfam" id="PF02687"/>
    </source>
</evidence>
<evidence type="ECO:0000256" key="6">
    <source>
        <dbReference type="ARBA" id="ARBA00023136"/>
    </source>
</evidence>
<comment type="similarity">
    <text evidence="2">Belongs to the ABC-4 integral membrane protein family. LolC/E subfamily.</text>
</comment>
<organism evidence="10 11">
    <name type="scientific">Algoriphagus namhaensis</name>
    <dbReference type="NCBI Taxonomy" id="915353"/>
    <lineage>
        <taxon>Bacteria</taxon>
        <taxon>Pseudomonadati</taxon>
        <taxon>Bacteroidota</taxon>
        <taxon>Cytophagia</taxon>
        <taxon>Cytophagales</taxon>
        <taxon>Cyclobacteriaceae</taxon>
        <taxon>Algoriphagus</taxon>
    </lineage>
</organism>